<protein>
    <recommendedName>
        <fullName evidence="2">site-specific DNA-methyltransferase (adenine-specific)</fullName>
        <ecNumber evidence="2">2.1.1.72</ecNumber>
    </recommendedName>
</protein>
<comment type="caution">
    <text evidence="9">The sequence shown here is derived from an EMBL/GenBank/DDBJ whole genome shotgun (WGS) entry which is preliminary data.</text>
</comment>
<evidence type="ECO:0000313" key="9">
    <source>
        <dbReference type="EMBL" id="PTP39376.1"/>
    </source>
</evidence>
<evidence type="ECO:0000256" key="6">
    <source>
        <dbReference type="ARBA" id="ARBA00022747"/>
    </source>
</evidence>
<proteinExistence type="inferred from homology"/>
<dbReference type="PRINTS" id="PR00507">
    <property type="entry name" value="N12N6MTFRASE"/>
</dbReference>
<evidence type="ECO:0000256" key="7">
    <source>
        <dbReference type="ARBA" id="ARBA00047942"/>
    </source>
</evidence>
<dbReference type="InterPro" id="IPR029063">
    <property type="entry name" value="SAM-dependent_MTases_sf"/>
</dbReference>
<evidence type="ECO:0000256" key="1">
    <source>
        <dbReference type="ARBA" id="ARBA00006594"/>
    </source>
</evidence>
<dbReference type="GO" id="GO:0003677">
    <property type="term" value="F:DNA binding"/>
    <property type="evidence" value="ECO:0007669"/>
    <property type="project" value="InterPro"/>
</dbReference>
<accession>A0A2T5F0U8</accession>
<evidence type="ECO:0000256" key="5">
    <source>
        <dbReference type="ARBA" id="ARBA00022691"/>
    </source>
</evidence>
<name>A0A2T5F0U8_VIBSP</name>
<feature type="domain" description="DNA methylase adenine-specific" evidence="8">
    <location>
        <begin position="71"/>
        <end position="340"/>
    </location>
</feature>
<dbReference type="AlphaFoldDB" id="A0A2T5F0U8"/>
<comment type="similarity">
    <text evidence="1">Belongs to the N(4)/N(6)-methyltransferase family.</text>
</comment>
<evidence type="ECO:0000256" key="4">
    <source>
        <dbReference type="ARBA" id="ARBA00022679"/>
    </source>
</evidence>
<dbReference type="PANTHER" id="PTHR42933">
    <property type="entry name" value="SLR6095 PROTEIN"/>
    <property type="match status" value="1"/>
</dbReference>
<dbReference type="GO" id="GO:0008170">
    <property type="term" value="F:N-methyltransferase activity"/>
    <property type="evidence" value="ECO:0007669"/>
    <property type="project" value="InterPro"/>
</dbReference>
<keyword evidence="6" id="KW-0680">Restriction system</keyword>
<dbReference type="InterPro" id="IPR002052">
    <property type="entry name" value="DNA_methylase_N6_adenine_CS"/>
</dbReference>
<dbReference type="Gene3D" id="3.40.50.150">
    <property type="entry name" value="Vaccinia Virus protein VP39"/>
    <property type="match status" value="1"/>
</dbReference>
<keyword evidence="5" id="KW-0949">S-adenosyl-L-methionine</keyword>
<evidence type="ECO:0000256" key="3">
    <source>
        <dbReference type="ARBA" id="ARBA00022603"/>
    </source>
</evidence>
<dbReference type="GO" id="GO:0009307">
    <property type="term" value="P:DNA restriction-modification system"/>
    <property type="evidence" value="ECO:0007669"/>
    <property type="project" value="UniProtKB-KW"/>
</dbReference>
<dbReference type="EMBL" id="PIFK01000003">
    <property type="protein sequence ID" value="PTP39376.1"/>
    <property type="molecule type" value="Genomic_DNA"/>
</dbReference>
<dbReference type="Proteomes" id="UP000244197">
    <property type="component" value="Unassembled WGS sequence"/>
</dbReference>
<dbReference type="SUPFAM" id="SSF53335">
    <property type="entry name" value="S-adenosyl-L-methionine-dependent methyltransferases"/>
    <property type="match status" value="1"/>
</dbReference>
<dbReference type="GO" id="GO:0009007">
    <property type="term" value="F:site-specific DNA-methyltransferase (adenine-specific) activity"/>
    <property type="evidence" value="ECO:0007669"/>
    <property type="project" value="UniProtKB-EC"/>
</dbReference>
<evidence type="ECO:0000256" key="2">
    <source>
        <dbReference type="ARBA" id="ARBA00011900"/>
    </source>
</evidence>
<sequence>MKKLLKAIIRIADKKGIRKQRAFELFVEERFDVITNIKPYTKLDEIYLDTVKKYPFEDVLEQVAVEIGYLNKRLGQFMTPASVSALLLTKADYLEALDYSCGTGVNGLVMLAKTQARNTVKFGGNIMPLHNFSVRPALTLHLNDLDEIMAKVAFLQVLANYNVHCKQSFNLDLLITNNHVIKDWKKPLNKIFQTNGSRQKFETLSEAKKDLLILNPPFGLNDYGFDYEKENRDQNRFSEILPNKKDCESAFILSAIDLMTDKGECFMILPESCNHTNTKMTVRKKVFDKNLMDCVIALPPKIFSETAIPTTVWNLKKKRDKNKVFLINLREEAEYFKSKKSFDILISSFAMDFDKCDFMEVNNETLFEHFNKAA</sequence>
<evidence type="ECO:0000313" key="10">
    <source>
        <dbReference type="Proteomes" id="UP000244197"/>
    </source>
</evidence>
<dbReference type="PROSITE" id="PS00092">
    <property type="entry name" value="N6_MTASE"/>
    <property type="match status" value="1"/>
</dbReference>
<keyword evidence="3" id="KW-0489">Methyltransferase</keyword>
<gene>
    <name evidence="9" type="ORF">CWO07_02075</name>
</gene>
<dbReference type="Pfam" id="PF02384">
    <property type="entry name" value="N6_Mtase"/>
    <property type="match status" value="1"/>
</dbReference>
<dbReference type="EC" id="2.1.1.72" evidence="2"/>
<comment type="catalytic activity">
    <reaction evidence="7">
        <text>a 2'-deoxyadenosine in DNA + S-adenosyl-L-methionine = an N(6)-methyl-2'-deoxyadenosine in DNA + S-adenosyl-L-homocysteine + H(+)</text>
        <dbReference type="Rhea" id="RHEA:15197"/>
        <dbReference type="Rhea" id="RHEA-COMP:12418"/>
        <dbReference type="Rhea" id="RHEA-COMP:12419"/>
        <dbReference type="ChEBI" id="CHEBI:15378"/>
        <dbReference type="ChEBI" id="CHEBI:57856"/>
        <dbReference type="ChEBI" id="CHEBI:59789"/>
        <dbReference type="ChEBI" id="CHEBI:90615"/>
        <dbReference type="ChEBI" id="CHEBI:90616"/>
        <dbReference type="EC" id="2.1.1.72"/>
    </reaction>
</comment>
<dbReference type="PANTHER" id="PTHR42933:SF1">
    <property type="entry name" value="SITE-SPECIFIC DNA-METHYLTRANSFERASE (ADENINE-SPECIFIC)"/>
    <property type="match status" value="1"/>
</dbReference>
<reference evidence="9 10" key="1">
    <citation type="submission" date="2017-11" db="EMBL/GenBank/DDBJ databases">
        <title>Population delineation of vibrios coincides with oyster pathogenicity.</title>
        <authorList>
            <person name="Bruto M."/>
            <person name="Labreuche Y."/>
            <person name="James A."/>
            <person name="Piel D."/>
            <person name="Chenivesse S."/>
            <person name="Petton B."/>
            <person name="Polz M.F."/>
            <person name="Le Roux F."/>
        </authorList>
    </citation>
    <scope>NUCLEOTIDE SEQUENCE [LARGE SCALE GENOMIC DNA]</scope>
    <source>
        <strain evidence="9 10">FF_144</strain>
    </source>
</reference>
<keyword evidence="4" id="KW-0808">Transferase</keyword>
<dbReference type="InterPro" id="IPR051537">
    <property type="entry name" value="DNA_Adenine_Mtase"/>
</dbReference>
<dbReference type="RefSeq" id="WP_108187172.1">
    <property type="nucleotide sequence ID" value="NZ_PIFK01000003.1"/>
</dbReference>
<evidence type="ECO:0000259" key="8">
    <source>
        <dbReference type="Pfam" id="PF02384"/>
    </source>
</evidence>
<organism evidence="9 10">
    <name type="scientific">Vibrio splendidus</name>
    <dbReference type="NCBI Taxonomy" id="29497"/>
    <lineage>
        <taxon>Bacteria</taxon>
        <taxon>Pseudomonadati</taxon>
        <taxon>Pseudomonadota</taxon>
        <taxon>Gammaproteobacteria</taxon>
        <taxon>Vibrionales</taxon>
        <taxon>Vibrionaceae</taxon>
        <taxon>Vibrio</taxon>
    </lineage>
</organism>
<dbReference type="GO" id="GO:0032259">
    <property type="term" value="P:methylation"/>
    <property type="evidence" value="ECO:0007669"/>
    <property type="project" value="UniProtKB-KW"/>
</dbReference>
<dbReference type="InterPro" id="IPR003356">
    <property type="entry name" value="DNA_methylase_A-5"/>
</dbReference>